<evidence type="ECO:0000313" key="1">
    <source>
        <dbReference type="EMBL" id="DAD70051.1"/>
    </source>
</evidence>
<accession>A0A8S5LJP2</accession>
<proteinExistence type="predicted"/>
<dbReference type="EMBL" id="BK015859">
    <property type="protein sequence ID" value="DAD70051.1"/>
    <property type="molecule type" value="Genomic_DNA"/>
</dbReference>
<protein>
    <submittedName>
        <fullName evidence="1">PGDYG protein</fullName>
    </submittedName>
</protein>
<sequence length="125" mass="14335">MAKYRKKPIVIDAEVFKSGLEDGFDTIEIIESEGQDLNLDELEYFDTDYGKKYPYIRTLEGKHYIHKGSYIITGVNGERYPCKPDIFEKTYEPANKEVIETAKAVIDTINKMQRQTLACSSVLSI</sequence>
<organism evidence="1">
    <name type="scientific">Myoviridae sp. ct6F13</name>
    <dbReference type="NCBI Taxonomy" id="2827602"/>
    <lineage>
        <taxon>Viruses</taxon>
        <taxon>Duplodnaviria</taxon>
        <taxon>Heunggongvirae</taxon>
        <taxon>Uroviricota</taxon>
        <taxon>Caudoviricetes</taxon>
    </lineage>
</organism>
<reference evidence="1" key="1">
    <citation type="journal article" date="2021" name="Proc. Natl. Acad. Sci. U.S.A.">
        <title>A Catalog of Tens of Thousands of Viruses from Human Metagenomes Reveals Hidden Associations with Chronic Diseases.</title>
        <authorList>
            <person name="Tisza M.J."/>
            <person name="Buck C.B."/>
        </authorList>
    </citation>
    <scope>NUCLEOTIDE SEQUENCE</scope>
    <source>
        <strain evidence="1">Ct6F13</strain>
    </source>
</reference>
<name>A0A8S5LJP2_9CAUD</name>